<dbReference type="Pfam" id="PF05893">
    <property type="entry name" value="LuxC"/>
    <property type="match status" value="1"/>
</dbReference>
<dbReference type="EMBL" id="JAAIKD010000004">
    <property type="protein sequence ID" value="NEV94281.1"/>
    <property type="molecule type" value="Genomic_DNA"/>
</dbReference>
<keyword evidence="3" id="KW-1185">Reference proteome</keyword>
<name>A0A6B3R9K6_9FLAO</name>
<dbReference type="RefSeq" id="WP_164005000.1">
    <property type="nucleotide sequence ID" value="NZ_JAAIKD010000004.1"/>
</dbReference>
<evidence type="ECO:0000256" key="1">
    <source>
        <dbReference type="ARBA" id="ARBA00022857"/>
    </source>
</evidence>
<sequence length="345" mass="39399">MTLDARIDAFSKLGFSLQNYIDSPDSSSNFSQKLTNVLRNAELQNAWFTQDQIHSALEDWSKTLTQDQLSKWLQPYTLGDYTKQRVAVVMAGNIPLVGFHDFLSVLITGHHFIGKLSSNDSLLVPFLAEELIAIEPEFKSKIEFTKEKLPEFDAVIATGSNNTARYFEYYFKDKPHIIRKNRNSAAILDGTESKEDLEALGHDVFKYFGLGCRNVSKLFVPETYDFDNFFKAMFGYKDLINHHKYANNYDYNKAVYLMSSVKLLDNGFLLLKEDEKFSSPIGVLFYETYTDEMQLKARLLEEQQNIQCIVGQRSLSAVDFGQAQHPGLADYADGVDTIKFLIENN</sequence>
<comment type="caution">
    <text evidence="2">The sequence shown here is derived from an EMBL/GenBank/DDBJ whole genome shotgun (WGS) entry which is preliminary data.</text>
</comment>
<dbReference type="SUPFAM" id="SSF53720">
    <property type="entry name" value="ALDH-like"/>
    <property type="match status" value="1"/>
</dbReference>
<protein>
    <submittedName>
        <fullName evidence="2">Acyl-CoA reductase</fullName>
    </submittedName>
</protein>
<dbReference type="GO" id="GO:0003995">
    <property type="term" value="F:acyl-CoA dehydrogenase activity"/>
    <property type="evidence" value="ECO:0007669"/>
    <property type="project" value="InterPro"/>
</dbReference>
<keyword evidence="1" id="KW-0521">NADP</keyword>
<gene>
    <name evidence="2" type="ORF">G3567_09010</name>
</gene>
<reference evidence="2 3" key="1">
    <citation type="submission" date="2020-02" db="EMBL/GenBank/DDBJ databases">
        <title>Flavobacteriaceae Psychroflexus bacterium YR1-1, complete genome.</title>
        <authorList>
            <person name="Li Y."/>
            <person name="Wu S."/>
        </authorList>
    </citation>
    <scope>NUCLEOTIDE SEQUENCE [LARGE SCALE GENOMIC DNA]</scope>
    <source>
        <strain evidence="2 3">YR1-1</strain>
    </source>
</reference>
<accession>A0A6B3R9K6</accession>
<proteinExistence type="predicted"/>
<evidence type="ECO:0000313" key="3">
    <source>
        <dbReference type="Proteomes" id="UP000478505"/>
    </source>
</evidence>
<dbReference type="InterPro" id="IPR008670">
    <property type="entry name" value="CoA_reduct_LuxC"/>
</dbReference>
<evidence type="ECO:0000313" key="2">
    <source>
        <dbReference type="EMBL" id="NEV94281.1"/>
    </source>
</evidence>
<dbReference type="Proteomes" id="UP000478505">
    <property type="component" value="Unassembled WGS sequence"/>
</dbReference>
<dbReference type="GO" id="GO:0008218">
    <property type="term" value="P:bioluminescence"/>
    <property type="evidence" value="ECO:0007669"/>
    <property type="project" value="InterPro"/>
</dbReference>
<dbReference type="AlphaFoldDB" id="A0A6B3R9K6"/>
<organism evidence="2 3">
    <name type="scientific">Psychroflexus aurantiacus</name>
    <dbReference type="NCBI Taxonomy" id="2709310"/>
    <lineage>
        <taxon>Bacteria</taxon>
        <taxon>Pseudomonadati</taxon>
        <taxon>Bacteroidota</taxon>
        <taxon>Flavobacteriia</taxon>
        <taxon>Flavobacteriales</taxon>
        <taxon>Flavobacteriaceae</taxon>
        <taxon>Psychroflexus</taxon>
    </lineage>
</organism>
<dbReference type="InterPro" id="IPR016161">
    <property type="entry name" value="Ald_DH/histidinol_DH"/>
</dbReference>